<reference evidence="2" key="2">
    <citation type="submission" date="2015-01" db="EMBL/GenBank/DDBJ databases">
        <title>Evolutionary Origins and Diversification of the Mycorrhizal Mutualists.</title>
        <authorList>
            <consortium name="DOE Joint Genome Institute"/>
            <consortium name="Mycorrhizal Genomics Consortium"/>
            <person name="Kohler A."/>
            <person name="Kuo A."/>
            <person name="Nagy L.G."/>
            <person name="Floudas D."/>
            <person name="Copeland A."/>
            <person name="Barry K.W."/>
            <person name="Cichocki N."/>
            <person name="Veneault-Fourrey C."/>
            <person name="LaButti K."/>
            <person name="Lindquist E.A."/>
            <person name="Lipzen A."/>
            <person name="Lundell T."/>
            <person name="Morin E."/>
            <person name="Murat C."/>
            <person name="Riley R."/>
            <person name="Ohm R."/>
            <person name="Sun H."/>
            <person name="Tunlid A."/>
            <person name="Henrissat B."/>
            <person name="Grigoriev I.V."/>
            <person name="Hibbett D.S."/>
            <person name="Martin F."/>
        </authorList>
    </citation>
    <scope>NUCLEOTIDE SEQUENCE [LARGE SCALE GENOMIC DNA]</scope>
    <source>
        <strain evidence="2">Ve08.2h10</strain>
    </source>
</reference>
<dbReference type="EMBL" id="KN827341">
    <property type="protein sequence ID" value="KIK76700.1"/>
    <property type="molecule type" value="Genomic_DNA"/>
</dbReference>
<accession>A0A0D0DFV2</accession>
<dbReference type="Proteomes" id="UP000054538">
    <property type="component" value="Unassembled WGS sequence"/>
</dbReference>
<evidence type="ECO:0000313" key="1">
    <source>
        <dbReference type="EMBL" id="KIK76700.1"/>
    </source>
</evidence>
<dbReference type="AlphaFoldDB" id="A0A0D0DFV2"/>
<gene>
    <name evidence="1" type="ORF">PAXRUDRAFT_835257</name>
</gene>
<dbReference type="HOGENOM" id="CLU_185476_0_0_1"/>
<protein>
    <submittedName>
        <fullName evidence="1">Unplaced genomic scaffold scaffold_2519, whole genome shotgun sequence</fullName>
    </submittedName>
</protein>
<proteinExistence type="predicted"/>
<keyword evidence="2" id="KW-1185">Reference proteome</keyword>
<reference evidence="1 2" key="1">
    <citation type="submission" date="2014-04" db="EMBL/GenBank/DDBJ databases">
        <authorList>
            <consortium name="DOE Joint Genome Institute"/>
            <person name="Kuo A."/>
            <person name="Kohler A."/>
            <person name="Jargeat P."/>
            <person name="Nagy L.G."/>
            <person name="Floudas D."/>
            <person name="Copeland A."/>
            <person name="Barry K.W."/>
            <person name="Cichocki N."/>
            <person name="Veneault-Fourrey C."/>
            <person name="LaButti K."/>
            <person name="Lindquist E.A."/>
            <person name="Lipzen A."/>
            <person name="Lundell T."/>
            <person name="Morin E."/>
            <person name="Murat C."/>
            <person name="Sun H."/>
            <person name="Tunlid A."/>
            <person name="Henrissat B."/>
            <person name="Grigoriev I.V."/>
            <person name="Hibbett D.S."/>
            <person name="Martin F."/>
            <person name="Nordberg H.P."/>
            <person name="Cantor M.N."/>
            <person name="Hua S.X."/>
        </authorList>
    </citation>
    <scope>NUCLEOTIDE SEQUENCE [LARGE SCALE GENOMIC DNA]</scope>
    <source>
        <strain evidence="1 2">Ve08.2h10</strain>
    </source>
</reference>
<organism evidence="1 2">
    <name type="scientific">Paxillus rubicundulus Ve08.2h10</name>
    <dbReference type="NCBI Taxonomy" id="930991"/>
    <lineage>
        <taxon>Eukaryota</taxon>
        <taxon>Fungi</taxon>
        <taxon>Dikarya</taxon>
        <taxon>Basidiomycota</taxon>
        <taxon>Agaricomycotina</taxon>
        <taxon>Agaricomycetes</taxon>
        <taxon>Agaricomycetidae</taxon>
        <taxon>Boletales</taxon>
        <taxon>Paxilineae</taxon>
        <taxon>Paxillaceae</taxon>
        <taxon>Paxillus</taxon>
    </lineage>
</organism>
<name>A0A0D0DFV2_9AGAM</name>
<sequence length="94" mass="10510">MTSLRLVGGVAPNPPCNMPQQWSIHGPVIPFIDSLFNAGPKSLYAGIQRTPLSTSIYTKIHWFCIILFCWNSNLDTSGIEEKVWSNLVHIVDIL</sequence>
<dbReference type="InParanoid" id="A0A0D0DFV2"/>
<evidence type="ECO:0000313" key="2">
    <source>
        <dbReference type="Proteomes" id="UP000054538"/>
    </source>
</evidence>